<dbReference type="PANTHER" id="PTHR43156:SF2">
    <property type="entry name" value="STAGE II SPORULATION PROTEIN E"/>
    <property type="match status" value="1"/>
</dbReference>
<proteinExistence type="predicted"/>
<dbReference type="InterPro" id="IPR001932">
    <property type="entry name" value="PPM-type_phosphatase-like_dom"/>
</dbReference>
<keyword evidence="5" id="KW-1185">Reference proteome</keyword>
<dbReference type="SUPFAM" id="SSF81606">
    <property type="entry name" value="PP2C-like"/>
    <property type="match status" value="1"/>
</dbReference>
<evidence type="ECO:0000313" key="5">
    <source>
        <dbReference type="Proteomes" id="UP000199416"/>
    </source>
</evidence>
<dbReference type="AlphaFoldDB" id="A0A1G6P6D3"/>
<dbReference type="Pfam" id="PF07228">
    <property type="entry name" value="SpoIIE"/>
    <property type="match status" value="1"/>
</dbReference>
<feature type="region of interest" description="Disordered" evidence="2">
    <location>
        <begin position="407"/>
        <end position="430"/>
    </location>
</feature>
<dbReference type="STRING" id="1190417.SAMN05660690_2403"/>
<protein>
    <submittedName>
        <fullName evidence="4">Stage II sporulation protein E (SpoIIE)</fullName>
    </submittedName>
</protein>
<evidence type="ECO:0000256" key="2">
    <source>
        <dbReference type="SAM" id="MobiDB-lite"/>
    </source>
</evidence>
<gene>
    <name evidence="4" type="ORF">SAMN05660690_2403</name>
</gene>
<evidence type="ECO:0000313" key="4">
    <source>
        <dbReference type="EMBL" id="SDC75056.1"/>
    </source>
</evidence>
<dbReference type="Proteomes" id="UP000199416">
    <property type="component" value="Unassembled WGS sequence"/>
</dbReference>
<dbReference type="OrthoDB" id="4935951at2"/>
<dbReference type="SMART" id="SM00331">
    <property type="entry name" value="PP2C_SIG"/>
    <property type="match status" value="1"/>
</dbReference>
<sequence>MPGDPDSAHRAFRDREGRAPAVESVGERLLGTLLDRAHLIPPRLVGPLVAQELRRAGVEEVAVLLQDVDQVELHPLTGAGLSGEPVPIADSPAGTAFATDEAVDEPLGDGAVRLHLPVLDGSDRVGVLSLLLRRPTDADRRLAQRAAGLVADLLVTKNAYTDTFARVRTRQPMTLAAQLQWQSLPPLSMTTPDVDLSGILEPAYEVGGDSFDHALDDHVLHVAVFDAMGHGLTAAAMATLVLAGYRHGRRRDLTLAEVYREMDQVVGQTFPGRFATGQVARLDTETGQLCWVNAGHPPALWVRGCRVVGELTGRASRPIGFGGEDPEVHTVALEPGDRVLFLTDGVVEERLEGGEQFGEARLRELLEQTAREGLAAPETVRRLSHALMAARSGRTSDDATLLLVEWKGPPRDDELTPDVPEATPTGSVSR</sequence>
<organism evidence="4 5">
    <name type="scientific">Geodermatophilus telluris</name>
    <dbReference type="NCBI Taxonomy" id="1190417"/>
    <lineage>
        <taxon>Bacteria</taxon>
        <taxon>Bacillati</taxon>
        <taxon>Actinomycetota</taxon>
        <taxon>Actinomycetes</taxon>
        <taxon>Geodermatophilales</taxon>
        <taxon>Geodermatophilaceae</taxon>
        <taxon>Geodermatophilus</taxon>
    </lineage>
</organism>
<dbReference type="GO" id="GO:0016791">
    <property type="term" value="F:phosphatase activity"/>
    <property type="evidence" value="ECO:0007669"/>
    <property type="project" value="TreeGrafter"/>
</dbReference>
<reference evidence="5" key="1">
    <citation type="submission" date="2016-10" db="EMBL/GenBank/DDBJ databases">
        <authorList>
            <person name="Varghese N."/>
            <person name="Submissions S."/>
        </authorList>
    </citation>
    <scope>NUCLEOTIDE SEQUENCE [LARGE SCALE GENOMIC DNA]</scope>
    <source>
        <strain evidence="5">DSM 45421</strain>
    </source>
</reference>
<feature type="domain" description="PPM-type phosphatase" evidence="3">
    <location>
        <begin position="191"/>
        <end position="406"/>
    </location>
</feature>
<accession>A0A1G6P6D3</accession>
<evidence type="ECO:0000259" key="3">
    <source>
        <dbReference type="SMART" id="SM00331"/>
    </source>
</evidence>
<dbReference type="InterPro" id="IPR036457">
    <property type="entry name" value="PPM-type-like_dom_sf"/>
</dbReference>
<dbReference type="RefSeq" id="WP_091366077.1">
    <property type="nucleotide sequence ID" value="NZ_FMZF01000003.1"/>
</dbReference>
<evidence type="ECO:0000256" key="1">
    <source>
        <dbReference type="ARBA" id="ARBA00022801"/>
    </source>
</evidence>
<dbReference type="Gene3D" id="3.60.40.10">
    <property type="entry name" value="PPM-type phosphatase domain"/>
    <property type="match status" value="1"/>
</dbReference>
<dbReference type="EMBL" id="FMZF01000003">
    <property type="protein sequence ID" value="SDC75056.1"/>
    <property type="molecule type" value="Genomic_DNA"/>
</dbReference>
<dbReference type="InterPro" id="IPR052016">
    <property type="entry name" value="Bact_Sigma-Reg"/>
</dbReference>
<dbReference type="PANTHER" id="PTHR43156">
    <property type="entry name" value="STAGE II SPORULATION PROTEIN E-RELATED"/>
    <property type="match status" value="1"/>
</dbReference>
<keyword evidence="1" id="KW-0378">Hydrolase</keyword>
<name>A0A1G6P6D3_9ACTN</name>